<protein>
    <submittedName>
        <fullName evidence="1">Uncharacterized protein</fullName>
    </submittedName>
</protein>
<name>A0A0D0F0U9_9SPHI</name>
<feature type="non-terminal residue" evidence="1">
    <location>
        <position position="1"/>
    </location>
</feature>
<gene>
    <name evidence="1" type="ORF">TH53_21660</name>
</gene>
<keyword evidence="2" id="KW-1185">Reference proteome</keyword>
<organism evidence="1 2">
    <name type="scientific">Pedobacter lusitanus</name>
    <dbReference type="NCBI Taxonomy" id="1503925"/>
    <lineage>
        <taxon>Bacteria</taxon>
        <taxon>Pseudomonadati</taxon>
        <taxon>Bacteroidota</taxon>
        <taxon>Sphingobacteriia</taxon>
        <taxon>Sphingobacteriales</taxon>
        <taxon>Sphingobacteriaceae</taxon>
        <taxon>Pedobacter</taxon>
    </lineage>
</organism>
<sequence length="104" mass="12252">KKVQGKTRLVKLGLFSMLANSLVIRPDNPDARGKEISASVYFQRDPRISFFSFIWKTLLQGIKYTVGLTPEKQAEIDNQIAKFEQMKRDRELRREARRKRQLKK</sequence>
<proteinExistence type="predicted"/>
<accession>A0A0D0F0U9</accession>
<reference evidence="1 2" key="1">
    <citation type="submission" date="2015-01" db="EMBL/GenBank/DDBJ databases">
        <title>Draft genome sequence of Pedobacter sp. NL19 isolated from sludge of an effluent treatment pond in an abandoned uranium mine.</title>
        <authorList>
            <person name="Santos T."/>
            <person name="Caetano T."/>
            <person name="Covas C."/>
            <person name="Cruz A."/>
            <person name="Mendo S."/>
        </authorList>
    </citation>
    <scope>NUCLEOTIDE SEQUENCE [LARGE SCALE GENOMIC DNA]</scope>
    <source>
        <strain evidence="1 2">NL19</strain>
    </source>
</reference>
<dbReference type="EMBL" id="JXRA01000109">
    <property type="protein sequence ID" value="KIO75263.1"/>
    <property type="molecule type" value="Genomic_DNA"/>
</dbReference>
<dbReference type="AlphaFoldDB" id="A0A0D0F0U9"/>
<evidence type="ECO:0000313" key="1">
    <source>
        <dbReference type="EMBL" id="KIO75263.1"/>
    </source>
</evidence>
<evidence type="ECO:0000313" key="2">
    <source>
        <dbReference type="Proteomes" id="UP000032049"/>
    </source>
</evidence>
<comment type="caution">
    <text evidence="1">The sequence shown here is derived from an EMBL/GenBank/DDBJ whole genome shotgun (WGS) entry which is preliminary data.</text>
</comment>
<dbReference type="Proteomes" id="UP000032049">
    <property type="component" value="Unassembled WGS sequence"/>
</dbReference>